<dbReference type="InterPro" id="IPR039935">
    <property type="entry name" value="YML079W-like"/>
</dbReference>
<dbReference type="CDD" id="cd06121">
    <property type="entry name" value="cupin_YML079wp"/>
    <property type="match status" value="1"/>
</dbReference>
<dbReference type="InterPro" id="IPR014710">
    <property type="entry name" value="RmlC-like_jellyroll"/>
</dbReference>
<sequence>MSILSPLASELVKQLDLAPHPEGGHFRRTWTAPTHVETPRGQRATASAILFVLDRDEEAAWHLVHSDELWIWSGPGALEIHLGGSDEAPSSDPQIVILASPDAGNAELSPSEPSNPVQFLVPAGSWQRTFARGQAALATCVVSPEFSFEDWKLASAGQ</sequence>
<dbReference type="PANTHER" id="PTHR33387:SF3">
    <property type="entry name" value="DUF985 DOMAIN-CONTAINING PROTEIN"/>
    <property type="match status" value="1"/>
</dbReference>
<dbReference type="Gene3D" id="2.60.120.10">
    <property type="entry name" value="Jelly Rolls"/>
    <property type="match status" value="1"/>
</dbReference>
<dbReference type="Pfam" id="PF06172">
    <property type="entry name" value="Cupin_5"/>
    <property type="match status" value="1"/>
</dbReference>
<dbReference type="PANTHER" id="PTHR33387">
    <property type="entry name" value="RMLC-LIKE JELLY ROLL FOLD PROTEIN"/>
    <property type="match status" value="1"/>
</dbReference>
<name>A0A6N2RZ06_9ACTO</name>
<protein>
    <recommendedName>
        <fullName evidence="1">DUF985 domain-containing protein</fullName>
    </recommendedName>
</protein>
<organism evidence="2">
    <name type="scientific">Schaalia odontolytica</name>
    <dbReference type="NCBI Taxonomy" id="1660"/>
    <lineage>
        <taxon>Bacteria</taxon>
        <taxon>Bacillati</taxon>
        <taxon>Actinomycetota</taxon>
        <taxon>Actinomycetes</taxon>
        <taxon>Actinomycetales</taxon>
        <taxon>Actinomycetaceae</taxon>
        <taxon>Schaalia</taxon>
    </lineage>
</organism>
<dbReference type="InterPro" id="IPR009327">
    <property type="entry name" value="Cupin_DUF985"/>
</dbReference>
<accession>A0A6N2RZ06</accession>
<dbReference type="InterPro" id="IPR011051">
    <property type="entry name" value="RmlC_Cupin_sf"/>
</dbReference>
<evidence type="ECO:0000259" key="1">
    <source>
        <dbReference type="Pfam" id="PF06172"/>
    </source>
</evidence>
<proteinExistence type="predicted"/>
<gene>
    <name evidence="2" type="ORF">AOLFYP35_00580</name>
</gene>
<dbReference type="AlphaFoldDB" id="A0A6N2RZ06"/>
<feature type="domain" description="DUF985" evidence="1">
    <location>
        <begin position="10"/>
        <end position="154"/>
    </location>
</feature>
<dbReference type="SUPFAM" id="SSF51182">
    <property type="entry name" value="RmlC-like cupins"/>
    <property type="match status" value="1"/>
</dbReference>
<dbReference type="EMBL" id="CACRSM010000002">
    <property type="protein sequence ID" value="VYS85709.1"/>
    <property type="molecule type" value="Genomic_DNA"/>
</dbReference>
<evidence type="ECO:0000313" key="2">
    <source>
        <dbReference type="EMBL" id="VYS85709.1"/>
    </source>
</evidence>
<reference evidence="2" key="1">
    <citation type="submission" date="2019-11" db="EMBL/GenBank/DDBJ databases">
        <authorList>
            <person name="Feng L."/>
        </authorList>
    </citation>
    <scope>NUCLEOTIDE SEQUENCE</scope>
    <source>
        <strain evidence="2">AodontolyticusLFYP35</strain>
    </source>
</reference>